<evidence type="ECO:0000256" key="6">
    <source>
        <dbReference type="ARBA" id="ARBA00022989"/>
    </source>
</evidence>
<feature type="non-terminal residue" evidence="10">
    <location>
        <position position="1"/>
    </location>
</feature>
<evidence type="ECO:0000313" key="10">
    <source>
        <dbReference type="EMBL" id="GAG90825.1"/>
    </source>
</evidence>
<dbReference type="PANTHER" id="PTHR47019">
    <property type="entry name" value="LIPID II FLIPPASE MURJ"/>
    <property type="match status" value="1"/>
</dbReference>
<evidence type="ECO:0000256" key="4">
    <source>
        <dbReference type="ARBA" id="ARBA00022960"/>
    </source>
</evidence>
<dbReference type="GO" id="GO:0015648">
    <property type="term" value="F:lipid-linked peptidoglycan transporter activity"/>
    <property type="evidence" value="ECO:0007669"/>
    <property type="project" value="TreeGrafter"/>
</dbReference>
<dbReference type="GO" id="GO:0005886">
    <property type="term" value="C:plasma membrane"/>
    <property type="evidence" value="ECO:0007669"/>
    <property type="project" value="UniProtKB-SubCell"/>
</dbReference>
<name>X1B6T8_9ZZZZ</name>
<comment type="subcellular location">
    <subcellularLocation>
        <location evidence="1">Cell membrane</location>
        <topology evidence="1">Multi-pass membrane protein</topology>
    </subcellularLocation>
</comment>
<comment type="caution">
    <text evidence="10">The sequence shown here is derived from an EMBL/GenBank/DDBJ whole genome shotgun (WGS) entry which is preliminary data.</text>
</comment>
<keyword evidence="2" id="KW-1003">Cell membrane</keyword>
<dbReference type="PANTHER" id="PTHR47019:SF1">
    <property type="entry name" value="LIPID II FLIPPASE MURJ"/>
    <property type="match status" value="1"/>
</dbReference>
<evidence type="ECO:0000256" key="3">
    <source>
        <dbReference type="ARBA" id="ARBA00022692"/>
    </source>
</evidence>
<keyword evidence="7 9" id="KW-0472">Membrane</keyword>
<feature type="transmembrane region" description="Helical" evidence="9">
    <location>
        <begin position="80"/>
        <end position="99"/>
    </location>
</feature>
<dbReference type="GO" id="GO:0034204">
    <property type="term" value="P:lipid translocation"/>
    <property type="evidence" value="ECO:0007669"/>
    <property type="project" value="TreeGrafter"/>
</dbReference>
<evidence type="ECO:0000256" key="8">
    <source>
        <dbReference type="SAM" id="MobiDB-lite"/>
    </source>
</evidence>
<proteinExistence type="predicted"/>
<sequence>DDKQLSQRLGRATLWLLVVTLAGVVLLAEGVILALGWLFGGDPQTALTLILAAMVLPYMILICLVALLGGMLNARYHFSCPALAPVVLNVFLIIAGLWGTGLLGEDKSQKIFAVAAGVLVGGLAQLALVVVPLKRMGVSLGWLWRPQMEQIRRIIKLTAPMVLGLAVMQVNALLDYLLATWLSAEPGAVLMRIGSWEIPYPEETGAGSQYYLRQSSGYFSQRSGPLNLIGLFAAGRQLLDFSAQQAGQYRQVQGRTYRRGEGQSSRTQRPN</sequence>
<dbReference type="Pfam" id="PF03023">
    <property type="entry name" value="MurJ"/>
    <property type="match status" value="1"/>
</dbReference>
<evidence type="ECO:0000256" key="7">
    <source>
        <dbReference type="ARBA" id="ARBA00023136"/>
    </source>
</evidence>
<dbReference type="GO" id="GO:0008360">
    <property type="term" value="P:regulation of cell shape"/>
    <property type="evidence" value="ECO:0007669"/>
    <property type="project" value="UniProtKB-KW"/>
</dbReference>
<feature type="non-terminal residue" evidence="10">
    <location>
        <position position="271"/>
    </location>
</feature>
<evidence type="ECO:0000256" key="1">
    <source>
        <dbReference type="ARBA" id="ARBA00004651"/>
    </source>
</evidence>
<keyword evidence="4" id="KW-0133">Cell shape</keyword>
<keyword evidence="6 9" id="KW-1133">Transmembrane helix</keyword>
<dbReference type="GO" id="GO:0009252">
    <property type="term" value="P:peptidoglycan biosynthetic process"/>
    <property type="evidence" value="ECO:0007669"/>
    <property type="project" value="UniProtKB-KW"/>
</dbReference>
<feature type="transmembrane region" description="Helical" evidence="9">
    <location>
        <begin position="45"/>
        <end position="68"/>
    </location>
</feature>
<feature type="transmembrane region" description="Helical" evidence="9">
    <location>
        <begin position="111"/>
        <end position="133"/>
    </location>
</feature>
<reference evidence="10" key="1">
    <citation type="journal article" date="2014" name="Front. Microbiol.">
        <title>High frequency of phylogenetically diverse reductive dehalogenase-homologous genes in deep subseafloor sedimentary metagenomes.</title>
        <authorList>
            <person name="Kawai M."/>
            <person name="Futagami T."/>
            <person name="Toyoda A."/>
            <person name="Takaki Y."/>
            <person name="Nishi S."/>
            <person name="Hori S."/>
            <person name="Arai W."/>
            <person name="Tsubouchi T."/>
            <person name="Morono Y."/>
            <person name="Uchiyama I."/>
            <person name="Ito T."/>
            <person name="Fujiyama A."/>
            <person name="Inagaki F."/>
            <person name="Takami H."/>
        </authorList>
    </citation>
    <scope>NUCLEOTIDE SEQUENCE</scope>
    <source>
        <strain evidence="10">Expedition CK06-06</strain>
    </source>
</reference>
<feature type="transmembrane region" description="Helical" evidence="9">
    <location>
        <begin position="12"/>
        <end position="39"/>
    </location>
</feature>
<feature type="compositionally biased region" description="Polar residues" evidence="8">
    <location>
        <begin position="262"/>
        <end position="271"/>
    </location>
</feature>
<accession>X1B6T8</accession>
<dbReference type="EMBL" id="BART01028515">
    <property type="protein sequence ID" value="GAG90825.1"/>
    <property type="molecule type" value="Genomic_DNA"/>
</dbReference>
<gene>
    <name evidence="10" type="ORF">S01H4_50250</name>
</gene>
<dbReference type="InterPro" id="IPR051050">
    <property type="entry name" value="Lipid_II_flippase_MurJ/MviN"/>
</dbReference>
<keyword evidence="5" id="KW-0573">Peptidoglycan synthesis</keyword>
<dbReference type="PRINTS" id="PR01806">
    <property type="entry name" value="VIRFACTRMVIN"/>
</dbReference>
<feature type="transmembrane region" description="Helical" evidence="9">
    <location>
        <begin position="154"/>
        <end position="174"/>
    </location>
</feature>
<feature type="region of interest" description="Disordered" evidence="8">
    <location>
        <begin position="252"/>
        <end position="271"/>
    </location>
</feature>
<keyword evidence="3 9" id="KW-0812">Transmembrane</keyword>
<evidence type="ECO:0000256" key="2">
    <source>
        <dbReference type="ARBA" id="ARBA00022475"/>
    </source>
</evidence>
<dbReference type="AlphaFoldDB" id="X1B6T8"/>
<evidence type="ECO:0000256" key="9">
    <source>
        <dbReference type="SAM" id="Phobius"/>
    </source>
</evidence>
<protein>
    <submittedName>
        <fullName evidence="10">Uncharacterized protein</fullName>
    </submittedName>
</protein>
<dbReference type="InterPro" id="IPR004268">
    <property type="entry name" value="MurJ"/>
</dbReference>
<evidence type="ECO:0000256" key="5">
    <source>
        <dbReference type="ARBA" id="ARBA00022984"/>
    </source>
</evidence>
<organism evidence="10">
    <name type="scientific">marine sediment metagenome</name>
    <dbReference type="NCBI Taxonomy" id="412755"/>
    <lineage>
        <taxon>unclassified sequences</taxon>
        <taxon>metagenomes</taxon>
        <taxon>ecological metagenomes</taxon>
    </lineage>
</organism>